<comment type="similarity">
    <text evidence="1">Belongs to the NAPRTase family.</text>
</comment>
<evidence type="ECO:0000256" key="4">
    <source>
        <dbReference type="ARBA" id="ARBA00022679"/>
    </source>
</evidence>
<dbReference type="Pfam" id="PF18127">
    <property type="entry name" value="NAMPT_N"/>
    <property type="match status" value="1"/>
</dbReference>
<evidence type="ECO:0000256" key="8">
    <source>
        <dbReference type="ARBA" id="ARBA00047835"/>
    </source>
</evidence>
<feature type="binding site" evidence="9">
    <location>
        <position position="222"/>
    </location>
    <ligand>
        <name>diphosphate</name>
        <dbReference type="ChEBI" id="CHEBI:33019"/>
    </ligand>
</feature>
<proteinExistence type="inferred from homology"/>
<dbReference type="GO" id="GO:0047280">
    <property type="term" value="F:nicotinamide phosphoribosyltransferase activity"/>
    <property type="evidence" value="ECO:0007669"/>
    <property type="project" value="UniProtKB-EC"/>
</dbReference>
<comment type="caution">
    <text evidence="12">The sequence shown here is derived from an EMBL/GenBank/DDBJ whole genome shotgun (WGS) entry which is preliminary data.</text>
</comment>
<feature type="binding site" evidence="9">
    <location>
        <position position="173"/>
    </location>
    <ligand>
        <name>diphosphate</name>
        <dbReference type="ChEBI" id="CHEBI:33019"/>
    </ligand>
</feature>
<evidence type="ECO:0000256" key="9">
    <source>
        <dbReference type="PIRSR" id="PIRSR005943-1"/>
    </source>
</evidence>
<feature type="binding site" evidence="9">
    <location>
        <begin position="286"/>
        <end position="288"/>
    </location>
    <ligand>
        <name>beta-nicotinamide D-ribonucleotide</name>
        <dbReference type="ChEBI" id="CHEBI:14649"/>
    </ligand>
</feature>
<dbReference type="Gene3D" id="3.20.20.70">
    <property type="entry name" value="Aldolase class I"/>
    <property type="match status" value="1"/>
</dbReference>
<keyword evidence="3 12" id="KW-0328">Glycosyltransferase</keyword>
<dbReference type="OrthoDB" id="394882at2"/>
<dbReference type="CDD" id="cd01569">
    <property type="entry name" value="PBEF_like"/>
    <property type="match status" value="1"/>
</dbReference>
<evidence type="ECO:0000256" key="3">
    <source>
        <dbReference type="ARBA" id="ARBA00022676"/>
    </source>
</evidence>
<feature type="domain" description="Nicotinamide phosphoribosyltransferase N-terminal" evidence="11">
    <location>
        <begin position="4"/>
        <end position="92"/>
    </location>
</feature>
<comment type="pathway">
    <text evidence="5">Cofactor biosynthesis; NAD(+) biosynthesis; nicotinamide D-ribonucleotide from 5-phospho-alpha-D-ribose 1-diphosphate and nicotinamide: step 1/1.</text>
</comment>
<evidence type="ECO:0000256" key="6">
    <source>
        <dbReference type="ARBA" id="ARBA00035024"/>
    </source>
</evidence>
<evidence type="ECO:0000259" key="11">
    <source>
        <dbReference type="Pfam" id="PF18127"/>
    </source>
</evidence>
<dbReference type="PIRSF" id="PIRSF005943">
    <property type="entry name" value="NMPRT"/>
    <property type="match status" value="1"/>
</dbReference>
<dbReference type="RefSeq" id="WP_110373984.1">
    <property type="nucleotide sequence ID" value="NZ_JAHBRY010000001.1"/>
</dbReference>
<dbReference type="AlphaFoldDB" id="A0A2V3UBT9"/>
<feature type="domain" description="Nicotinate/nicotinamide phosphoribosyltransferase" evidence="10">
    <location>
        <begin position="165"/>
        <end position="405"/>
    </location>
</feature>
<feature type="binding site" evidence="9">
    <location>
        <position position="196"/>
    </location>
    <ligand>
        <name>diphosphate</name>
        <dbReference type="ChEBI" id="CHEBI:33019"/>
    </ligand>
</feature>
<feature type="binding site" evidence="9">
    <location>
        <position position="367"/>
    </location>
    <ligand>
        <name>beta-nicotinamide D-ribonucleotide</name>
        <dbReference type="ChEBI" id="CHEBI:14649"/>
    </ligand>
</feature>
<keyword evidence="13" id="KW-1185">Reference proteome</keyword>
<dbReference type="InterPro" id="IPR041529">
    <property type="entry name" value="DUF5598"/>
</dbReference>
<dbReference type="InterPro" id="IPR041525">
    <property type="entry name" value="N/Namide_PRibTrfase"/>
</dbReference>
<gene>
    <name evidence="12" type="ORF">C7450_103199</name>
</gene>
<dbReference type="InterPro" id="IPR036068">
    <property type="entry name" value="Nicotinate_pribotase-like_C"/>
</dbReference>
<organism evidence="12 13">
    <name type="scientific">Chelatococcus asaccharovorans</name>
    <dbReference type="NCBI Taxonomy" id="28210"/>
    <lineage>
        <taxon>Bacteria</taxon>
        <taxon>Pseudomonadati</taxon>
        <taxon>Pseudomonadota</taxon>
        <taxon>Alphaproteobacteria</taxon>
        <taxon>Hyphomicrobiales</taxon>
        <taxon>Chelatococcaceae</taxon>
        <taxon>Chelatococcus</taxon>
    </lineage>
</organism>
<dbReference type="InterPro" id="IPR016471">
    <property type="entry name" value="Nicotinamide_PRibTrfase"/>
</dbReference>
<dbReference type="PANTHER" id="PTHR43816">
    <property type="entry name" value="NICOTINAMIDE PHOSPHORIBOSYLTRANSFERASE"/>
    <property type="match status" value="1"/>
</dbReference>
<keyword evidence="2" id="KW-0662">Pyridine nucleotide biosynthesis</keyword>
<evidence type="ECO:0000313" key="12">
    <source>
        <dbReference type="EMBL" id="PXW61681.1"/>
    </source>
</evidence>
<accession>A0A2V3UBT9</accession>
<comment type="catalytic activity">
    <reaction evidence="8">
        <text>beta-nicotinamide D-ribonucleotide + diphosphate = 5-phospho-alpha-D-ribose 1-diphosphate + nicotinamide + H(+)</text>
        <dbReference type="Rhea" id="RHEA:16149"/>
        <dbReference type="ChEBI" id="CHEBI:14649"/>
        <dbReference type="ChEBI" id="CHEBI:15378"/>
        <dbReference type="ChEBI" id="CHEBI:17154"/>
        <dbReference type="ChEBI" id="CHEBI:33019"/>
        <dbReference type="ChEBI" id="CHEBI:58017"/>
        <dbReference type="EC" id="2.4.2.12"/>
    </reaction>
    <physiologicalReaction direction="right-to-left" evidence="8">
        <dbReference type="Rhea" id="RHEA:16151"/>
    </physiologicalReaction>
</comment>
<dbReference type="Pfam" id="PF04095">
    <property type="entry name" value="NAPRTase"/>
    <property type="match status" value="1"/>
</dbReference>
<evidence type="ECO:0000256" key="7">
    <source>
        <dbReference type="ARBA" id="ARBA00035036"/>
    </source>
</evidence>
<feature type="binding site" evidence="9">
    <location>
        <position position="359"/>
    </location>
    <ligand>
        <name>beta-nicotinamide D-ribonucleotide</name>
        <dbReference type="ChEBI" id="CHEBI:14649"/>
    </ligand>
</feature>
<dbReference type="Proteomes" id="UP000248021">
    <property type="component" value="Unassembled WGS sequence"/>
</dbReference>
<evidence type="ECO:0000313" key="13">
    <source>
        <dbReference type="Proteomes" id="UP000248021"/>
    </source>
</evidence>
<feature type="binding site" evidence="9">
    <location>
        <position position="286"/>
    </location>
    <ligand>
        <name>diphosphate</name>
        <dbReference type="ChEBI" id="CHEBI:33019"/>
    </ligand>
</feature>
<evidence type="ECO:0000259" key="10">
    <source>
        <dbReference type="Pfam" id="PF04095"/>
    </source>
</evidence>
<dbReference type="GO" id="GO:0009435">
    <property type="term" value="P:NAD+ biosynthetic process"/>
    <property type="evidence" value="ECO:0007669"/>
    <property type="project" value="InterPro"/>
</dbReference>
<protein>
    <recommendedName>
        <fullName evidence="7">Nicotinamide phosphoribosyltransferase</fullName>
        <ecNumber evidence="6">2.4.2.12</ecNumber>
    </recommendedName>
</protein>
<dbReference type="SUPFAM" id="SSF51690">
    <property type="entry name" value="Nicotinate/Quinolinate PRTase C-terminal domain-like"/>
    <property type="match status" value="1"/>
</dbReference>
<feature type="binding site" evidence="9">
    <location>
        <begin position="328"/>
        <end position="329"/>
    </location>
    <ligand>
        <name>beta-nicotinamide D-ribonucleotide</name>
        <dbReference type="ChEBI" id="CHEBI:14649"/>
    </ligand>
</feature>
<keyword evidence="4 12" id="KW-0808">Transferase</keyword>
<dbReference type="EMBL" id="QJJK01000003">
    <property type="protein sequence ID" value="PXW61681.1"/>
    <property type="molecule type" value="Genomic_DNA"/>
</dbReference>
<dbReference type="PANTHER" id="PTHR43816:SF1">
    <property type="entry name" value="NICOTINAMIDE PHOSPHORIBOSYLTRANSFERASE"/>
    <property type="match status" value="1"/>
</dbReference>
<dbReference type="NCBIfam" id="NF006629">
    <property type="entry name" value="PRK09198.1"/>
    <property type="match status" value="1"/>
</dbReference>
<evidence type="ECO:0000256" key="1">
    <source>
        <dbReference type="ARBA" id="ARBA00010897"/>
    </source>
</evidence>
<name>A0A2V3UBT9_9HYPH</name>
<evidence type="ECO:0000256" key="2">
    <source>
        <dbReference type="ARBA" id="ARBA00022642"/>
    </source>
</evidence>
<dbReference type="EC" id="2.4.2.12" evidence="6"/>
<dbReference type="InterPro" id="IPR013785">
    <property type="entry name" value="Aldolase_TIM"/>
</dbReference>
<sequence length="462" mass="50712">MTYNILADTDSYKLSHFLQYPPGIRRLSAYISARKGETIFFGLQGLLADCLQRVTQDDVDEMRTLEAHGLPLNIEGFQRIVDVHGGSLPVRVEALPEGMLVPEGVPMVQVVNTDPQMAWLTTYLETAILRVWYPSTVATRAFQIRKLIRRYMERTSDEAAGAELFKLHDFGSRGVSTPATAALGGCAHLAVFRGTDTVQALIYARRRYHEAMAGFSIPAAEHSTITSWGEQNEAEAFRNMVRQFGKPGAIFAVVSDSYDLENAVRNIWGEALRDEVIASGATLVVRPDSGDPTVIPVETVKALAETFGFSVNSKGYRVLHPSVRVIQGDGINEGSISQILANLEAAGFSADNIAFGMGGQLLQYMSRDTYSFAMKANAIQEADGIWRDTFKSPATDPRKRSLAGRQAVILEDGRLTSVKLADLGSRLNLLQPVWESGEALRSETLGQIRERVEAALTGRALR</sequence>
<reference evidence="12 13" key="1">
    <citation type="submission" date="2018-05" db="EMBL/GenBank/DDBJ databases">
        <title>Genomic Encyclopedia of Type Strains, Phase IV (KMG-IV): sequencing the most valuable type-strain genomes for metagenomic binning, comparative biology and taxonomic classification.</title>
        <authorList>
            <person name="Goeker M."/>
        </authorList>
    </citation>
    <scope>NUCLEOTIDE SEQUENCE [LARGE SCALE GENOMIC DNA]</scope>
    <source>
        <strain evidence="12 13">DSM 6462</strain>
    </source>
</reference>
<evidence type="ECO:0000256" key="5">
    <source>
        <dbReference type="ARBA" id="ARBA00035007"/>
    </source>
</evidence>